<dbReference type="Gene3D" id="6.10.250.1910">
    <property type="match status" value="1"/>
</dbReference>
<feature type="coiled-coil region" evidence="4">
    <location>
        <begin position="354"/>
        <end position="388"/>
    </location>
</feature>
<dbReference type="Pfam" id="PF00015">
    <property type="entry name" value="MCPsignal"/>
    <property type="match status" value="1"/>
</dbReference>
<feature type="compositionally biased region" description="Acidic residues" evidence="5">
    <location>
        <begin position="793"/>
        <end position="814"/>
    </location>
</feature>
<keyword evidence="1 3" id="KW-0807">Transducer</keyword>
<evidence type="ECO:0000256" key="5">
    <source>
        <dbReference type="SAM" id="MobiDB-lite"/>
    </source>
</evidence>
<keyword evidence="4" id="KW-0175">Coiled coil</keyword>
<dbReference type="AlphaFoldDB" id="A0ABD5PTR6"/>
<dbReference type="EMBL" id="JBHSFA010000009">
    <property type="protein sequence ID" value="MFC4543714.1"/>
    <property type="molecule type" value="Genomic_DNA"/>
</dbReference>
<dbReference type="PRINTS" id="PR00260">
    <property type="entry name" value="CHEMTRNSDUCR"/>
</dbReference>
<feature type="domain" description="Methyl-accepting transducer" evidence="6">
    <location>
        <begin position="455"/>
        <end position="691"/>
    </location>
</feature>
<feature type="domain" description="HAMP" evidence="7">
    <location>
        <begin position="310"/>
        <end position="362"/>
    </location>
</feature>
<comment type="caution">
    <text evidence="8">The sequence shown here is derived from an EMBL/GenBank/DDBJ whole genome shotgun (WGS) entry which is preliminary data.</text>
</comment>
<evidence type="ECO:0000313" key="8">
    <source>
        <dbReference type="EMBL" id="MFC4543714.1"/>
    </source>
</evidence>
<evidence type="ECO:0000313" key="9">
    <source>
        <dbReference type="Proteomes" id="UP001595898"/>
    </source>
</evidence>
<dbReference type="Proteomes" id="UP001595898">
    <property type="component" value="Unassembled WGS sequence"/>
</dbReference>
<dbReference type="SUPFAM" id="SSF58104">
    <property type="entry name" value="Methyl-accepting chemotaxis protein (MCP) signaling domain"/>
    <property type="match status" value="2"/>
</dbReference>
<dbReference type="GO" id="GO:0007165">
    <property type="term" value="P:signal transduction"/>
    <property type="evidence" value="ECO:0007669"/>
    <property type="project" value="UniProtKB-KW"/>
</dbReference>
<evidence type="ECO:0000256" key="4">
    <source>
        <dbReference type="SAM" id="Coils"/>
    </source>
</evidence>
<dbReference type="Pfam" id="PF00672">
    <property type="entry name" value="HAMP"/>
    <property type="match status" value="1"/>
</dbReference>
<evidence type="ECO:0000256" key="3">
    <source>
        <dbReference type="PROSITE-ProRule" id="PRU00284"/>
    </source>
</evidence>
<accession>A0ABD5PTR6</accession>
<dbReference type="PANTHER" id="PTHR32089:SF112">
    <property type="entry name" value="LYSOZYME-LIKE PROTEIN-RELATED"/>
    <property type="match status" value="1"/>
</dbReference>
<protein>
    <submittedName>
        <fullName evidence="8">Methyl-accepting chemotaxis protein</fullName>
    </submittedName>
</protein>
<dbReference type="SUPFAM" id="SSF158472">
    <property type="entry name" value="HAMP domain-like"/>
    <property type="match status" value="1"/>
</dbReference>
<feature type="coiled-coil region" evidence="4">
    <location>
        <begin position="526"/>
        <end position="567"/>
    </location>
</feature>
<dbReference type="RefSeq" id="WP_250138515.1">
    <property type="nucleotide sequence ID" value="NZ_JALIQP010000001.1"/>
</dbReference>
<evidence type="ECO:0000256" key="2">
    <source>
        <dbReference type="ARBA" id="ARBA00029447"/>
    </source>
</evidence>
<evidence type="ECO:0000259" key="7">
    <source>
        <dbReference type="PROSITE" id="PS50885"/>
    </source>
</evidence>
<feature type="region of interest" description="Disordered" evidence="5">
    <location>
        <begin position="741"/>
        <end position="825"/>
    </location>
</feature>
<proteinExistence type="inferred from homology"/>
<dbReference type="InterPro" id="IPR003660">
    <property type="entry name" value="HAMP_dom"/>
</dbReference>
<gene>
    <name evidence="8" type="ORF">ACFO5R_17445</name>
</gene>
<reference evidence="8 9" key="1">
    <citation type="journal article" date="2019" name="Int. J. Syst. Evol. Microbiol.">
        <title>The Global Catalogue of Microorganisms (GCM) 10K type strain sequencing project: providing services to taxonomists for standard genome sequencing and annotation.</title>
        <authorList>
            <consortium name="The Broad Institute Genomics Platform"/>
            <consortium name="The Broad Institute Genome Sequencing Center for Infectious Disease"/>
            <person name="Wu L."/>
            <person name="Ma J."/>
        </authorList>
    </citation>
    <scope>NUCLEOTIDE SEQUENCE [LARGE SCALE GENOMIC DNA]</scope>
    <source>
        <strain evidence="8 9">WLHS5</strain>
    </source>
</reference>
<keyword evidence="9" id="KW-1185">Reference proteome</keyword>
<dbReference type="SMART" id="SM00304">
    <property type="entry name" value="HAMP"/>
    <property type="match status" value="3"/>
</dbReference>
<organism evidence="8 9">
    <name type="scientific">Halosolutus amylolyticus</name>
    <dbReference type="NCBI Taxonomy" id="2932267"/>
    <lineage>
        <taxon>Archaea</taxon>
        <taxon>Methanobacteriati</taxon>
        <taxon>Methanobacteriota</taxon>
        <taxon>Stenosarchaea group</taxon>
        <taxon>Halobacteria</taxon>
        <taxon>Halobacteriales</taxon>
        <taxon>Natrialbaceae</taxon>
        <taxon>Halosolutus</taxon>
    </lineage>
</organism>
<comment type="similarity">
    <text evidence="2">Belongs to the methyl-accepting chemotaxis (MCP) protein family.</text>
</comment>
<sequence>MGAIGYGGTELVAGEVQGQVHDDQERLAAQEAKNIEQWSERNEFLASDVASGIASADDVGAYLESEKEAEDGIYDIHHVNTTTGLIAHSTNEELDGATIFEANETWAALDVEAVEEERGGLDSEPLIGTAHDGETAVLFYAGYVGEDREEVAVVVIDVYDYVDEMITGEGSATYTVYTGDASDVLNEDLAAEDEPVAREEDVVVMDTSGEAFFENYENDAIDFDEVTLEPTLYEMGPPGEPLTQSIESDRHEDEFLATTAQVTEDSNFYVVIHTSQADAYGIVNDVTTYGIYASIAGILLVMLVGGVMGRNTSRSIDRLTSKAERMEEGDLDVDFRTHRIDSIGRLYAGFASMRDSLQDKIQTAHEAREEAERARAETERINQHLEAKADAYSDVMRECADGDLTARLDPESESEAMEDIAREFNEMIAEIERTTGELKAFANDVATASEQVTASSEEVRSASEQVTESVQEIADGADRQNESLQSVTHEMNGLSTTIEQIAASSNQVADIAERTATTGRRGQQAAREAIQGMNEIEAESEQAVEEIERLEAEMAQIDELIEFISEVAEQTNMLALNANIEASRSSNSGEGFSVVADEVKDLATETKEAAENIEARLERIQEQTERTAEEVQQTSSHVAEHTDSVEEAADALEEIADYAEETNNGVQEISAATEEQAASTQEVVAMVDEVATISAETTTETDNVAAAAEEQTTALTEVSESASALASQAAHLSEALDRFDTDTDPDVAAAPDGDAIAADDSTPIGSESGDALPLGSGGDSTADDAVEIHDATDADSTDAGADDDRSDESLDADEVFSFGNTEGDQ</sequence>
<dbReference type="PROSITE" id="PS50111">
    <property type="entry name" value="CHEMOTAXIS_TRANSDUC_2"/>
    <property type="match status" value="1"/>
</dbReference>
<dbReference type="PROSITE" id="PS50885">
    <property type="entry name" value="HAMP"/>
    <property type="match status" value="2"/>
</dbReference>
<dbReference type="InterPro" id="IPR004090">
    <property type="entry name" value="Chemotax_Me-accpt_rcpt"/>
</dbReference>
<feature type="domain" description="HAMP" evidence="7">
    <location>
        <begin position="393"/>
        <end position="436"/>
    </location>
</feature>
<dbReference type="SMART" id="SM00283">
    <property type="entry name" value="MA"/>
    <property type="match status" value="1"/>
</dbReference>
<feature type="coiled-coil region" evidence="4">
    <location>
        <begin position="596"/>
        <end position="634"/>
    </location>
</feature>
<feature type="compositionally biased region" description="Low complexity" evidence="5">
    <location>
        <begin position="746"/>
        <end position="760"/>
    </location>
</feature>
<name>A0ABD5PTR6_9EURY</name>
<evidence type="ECO:0000256" key="1">
    <source>
        <dbReference type="ARBA" id="ARBA00023224"/>
    </source>
</evidence>
<dbReference type="CDD" id="cd06225">
    <property type="entry name" value="HAMP"/>
    <property type="match status" value="2"/>
</dbReference>
<dbReference type="CDD" id="cd11386">
    <property type="entry name" value="MCP_signal"/>
    <property type="match status" value="1"/>
</dbReference>
<dbReference type="Gene3D" id="1.10.287.950">
    <property type="entry name" value="Methyl-accepting chemotaxis protein"/>
    <property type="match status" value="1"/>
</dbReference>
<dbReference type="InterPro" id="IPR004089">
    <property type="entry name" value="MCPsignal_dom"/>
</dbReference>
<evidence type="ECO:0000259" key="6">
    <source>
        <dbReference type="PROSITE" id="PS50111"/>
    </source>
</evidence>
<dbReference type="PANTHER" id="PTHR32089">
    <property type="entry name" value="METHYL-ACCEPTING CHEMOTAXIS PROTEIN MCPB"/>
    <property type="match status" value="1"/>
</dbReference>